<reference evidence="3 4" key="1">
    <citation type="journal article" date="2024" name="J Genomics">
        <title>Draft genome sequencing and assembly of Favolaschia claudopus CIRM-BRFM 2984 isolated from oak limbs.</title>
        <authorList>
            <person name="Navarro D."/>
            <person name="Drula E."/>
            <person name="Chaduli D."/>
            <person name="Cazenave R."/>
            <person name="Ahrendt S."/>
            <person name="Wang J."/>
            <person name="Lipzen A."/>
            <person name="Daum C."/>
            <person name="Barry K."/>
            <person name="Grigoriev I.V."/>
            <person name="Favel A."/>
            <person name="Rosso M.N."/>
            <person name="Martin F."/>
        </authorList>
    </citation>
    <scope>NUCLEOTIDE SEQUENCE [LARGE SCALE GENOMIC DNA]</scope>
    <source>
        <strain evidence="3 4">CIRM-BRFM 2984</strain>
    </source>
</reference>
<feature type="compositionally biased region" description="Acidic residues" evidence="2">
    <location>
        <begin position="94"/>
        <end position="104"/>
    </location>
</feature>
<feature type="coiled-coil region" evidence="1">
    <location>
        <begin position="519"/>
        <end position="551"/>
    </location>
</feature>
<name>A0AAV9ZK11_9AGAR</name>
<accession>A0AAV9ZK11</accession>
<gene>
    <name evidence="3" type="ORF">R3P38DRAFT_3231766</name>
</gene>
<organism evidence="3 4">
    <name type="scientific">Favolaschia claudopus</name>
    <dbReference type="NCBI Taxonomy" id="2862362"/>
    <lineage>
        <taxon>Eukaryota</taxon>
        <taxon>Fungi</taxon>
        <taxon>Dikarya</taxon>
        <taxon>Basidiomycota</taxon>
        <taxon>Agaricomycotina</taxon>
        <taxon>Agaricomycetes</taxon>
        <taxon>Agaricomycetidae</taxon>
        <taxon>Agaricales</taxon>
        <taxon>Marasmiineae</taxon>
        <taxon>Mycenaceae</taxon>
        <taxon>Favolaschia</taxon>
    </lineage>
</organism>
<dbReference type="EMBL" id="JAWWNJ010000137">
    <property type="protein sequence ID" value="KAK6984510.1"/>
    <property type="molecule type" value="Genomic_DNA"/>
</dbReference>
<feature type="compositionally biased region" description="Polar residues" evidence="2">
    <location>
        <begin position="120"/>
        <end position="131"/>
    </location>
</feature>
<sequence length="563" mass="62511">MTKVTLLAATLRPLPLPDLKATLRAIENVARLNPSPQSKGGVLTRIVAANEAVDWSLILSPNTLETELTSTEVLLRKFVQEKEITAPRAHIDSESELTDLDSESNPETGPNPKAADQPTEESNTPENTVKSSAAKDVPIIEAPPPKRLIITVLDRRTDSRALGSRYLSECQVYSGQSSSDGWISDRKLVKELQRGNFYTRVGRSVGDVFYEGAPTLYTHLRSLSDHLLAQDPFFLFLRQTDANGVEVLKPLSWGRMSHNKTHPSEIQFRMAIYNQEIPVVTGDDNDLTVILVIHSGDQLSEAVLSTFRCDALDPPLTAPAPSEIGALERFQENQRRIRTGEVLLHPGEGMSNEKRSRSPSWTESGDPSTDGNQPEMKPKKRYRALLSAEQKAANKKKSAAQLEENKQIIQQHLLTVTHNNIEIASVRDLKPNVPSPASVVRRYARTVAAFIQDNTSMTHDGSKISIGIVDIQKFLGRGKSWVQQCQKLSQLLDDTQDSTFEAVVHCHTTNLEYGVKGLLDALKDALKEEEAANAAEKLAREREQKMAMNMENMFQVGGWNPRT</sequence>
<dbReference type="AlphaFoldDB" id="A0AAV9ZK11"/>
<evidence type="ECO:0000313" key="4">
    <source>
        <dbReference type="Proteomes" id="UP001362999"/>
    </source>
</evidence>
<feature type="coiled-coil region" evidence="1">
    <location>
        <begin position="385"/>
        <end position="412"/>
    </location>
</feature>
<keyword evidence="1" id="KW-0175">Coiled coil</keyword>
<evidence type="ECO:0000256" key="1">
    <source>
        <dbReference type="SAM" id="Coils"/>
    </source>
</evidence>
<protein>
    <submittedName>
        <fullName evidence="3">Uncharacterized protein</fullName>
    </submittedName>
</protein>
<evidence type="ECO:0000256" key="2">
    <source>
        <dbReference type="SAM" id="MobiDB-lite"/>
    </source>
</evidence>
<comment type="caution">
    <text evidence="3">The sequence shown here is derived from an EMBL/GenBank/DDBJ whole genome shotgun (WGS) entry which is preliminary data.</text>
</comment>
<keyword evidence="4" id="KW-1185">Reference proteome</keyword>
<dbReference type="Proteomes" id="UP001362999">
    <property type="component" value="Unassembled WGS sequence"/>
</dbReference>
<feature type="region of interest" description="Disordered" evidence="2">
    <location>
        <begin position="87"/>
        <end position="137"/>
    </location>
</feature>
<proteinExistence type="predicted"/>
<feature type="region of interest" description="Disordered" evidence="2">
    <location>
        <begin position="341"/>
        <end position="378"/>
    </location>
</feature>
<evidence type="ECO:0000313" key="3">
    <source>
        <dbReference type="EMBL" id="KAK6984510.1"/>
    </source>
</evidence>
<feature type="compositionally biased region" description="Polar residues" evidence="2">
    <location>
        <begin position="358"/>
        <end position="372"/>
    </location>
</feature>